<accession>A0ABQ5XIP0</accession>
<keyword evidence="2" id="KW-1185">Reference proteome</keyword>
<proteinExistence type="predicted"/>
<name>A0ABQ5XIP0_9GAMM</name>
<dbReference type="EMBL" id="BSOA01000052">
    <property type="protein sequence ID" value="GLQ90908.1"/>
    <property type="molecule type" value="Genomic_DNA"/>
</dbReference>
<dbReference type="Proteomes" id="UP001156627">
    <property type="component" value="Unassembled WGS sequence"/>
</dbReference>
<evidence type="ECO:0000313" key="1">
    <source>
        <dbReference type="EMBL" id="GLQ90908.1"/>
    </source>
</evidence>
<organism evidence="1 2">
    <name type="scientific">Dyella flagellata</name>
    <dbReference type="NCBI Taxonomy" id="1867833"/>
    <lineage>
        <taxon>Bacteria</taxon>
        <taxon>Pseudomonadati</taxon>
        <taxon>Pseudomonadota</taxon>
        <taxon>Gammaproteobacteria</taxon>
        <taxon>Lysobacterales</taxon>
        <taxon>Rhodanobacteraceae</taxon>
        <taxon>Dyella</taxon>
    </lineage>
</organism>
<sequence>MKGRLTRHQRLVIHGEAARKQAAQVQAAADLHQFKHPAQSIHETIALKIESIEYSAIPAAAQH</sequence>
<comment type="caution">
    <text evidence="1">The sequence shown here is derived from an EMBL/GenBank/DDBJ whole genome shotgun (WGS) entry which is preliminary data.</text>
</comment>
<reference evidence="2" key="1">
    <citation type="journal article" date="2019" name="Int. J. Syst. Evol. Microbiol.">
        <title>The Global Catalogue of Microorganisms (GCM) 10K type strain sequencing project: providing services to taxonomists for standard genome sequencing and annotation.</title>
        <authorList>
            <consortium name="The Broad Institute Genomics Platform"/>
            <consortium name="The Broad Institute Genome Sequencing Center for Infectious Disease"/>
            <person name="Wu L."/>
            <person name="Ma J."/>
        </authorList>
    </citation>
    <scope>NUCLEOTIDE SEQUENCE [LARGE SCALE GENOMIC DNA]</scope>
    <source>
        <strain evidence="2">NBRC 111981</strain>
    </source>
</reference>
<protein>
    <submittedName>
        <fullName evidence="1">Uncharacterized protein</fullName>
    </submittedName>
</protein>
<gene>
    <name evidence="1" type="ORF">GCM10007898_44840</name>
</gene>
<evidence type="ECO:0000313" key="2">
    <source>
        <dbReference type="Proteomes" id="UP001156627"/>
    </source>
</evidence>